<gene>
    <name evidence="1" type="ORF">OsI_11756</name>
</gene>
<dbReference type="Gramene" id="BGIOSGA012726-TA">
    <property type="protein sequence ID" value="BGIOSGA012726-PA"/>
    <property type="gene ID" value="BGIOSGA012726"/>
</dbReference>
<dbReference type="HOGENOM" id="CLU_2610310_0_0_1"/>
<accession>A2XH82</accession>
<protein>
    <submittedName>
        <fullName evidence="1">Uncharacterized protein</fullName>
    </submittedName>
</protein>
<dbReference type="EMBL" id="CM000128">
    <property type="protein sequence ID" value="EAY90192.1"/>
    <property type="molecule type" value="Genomic_DNA"/>
</dbReference>
<evidence type="ECO:0000313" key="1">
    <source>
        <dbReference type="EMBL" id="EAY90192.1"/>
    </source>
</evidence>
<name>A2XH82_ORYSI</name>
<keyword evidence="2" id="KW-1185">Reference proteome</keyword>
<sequence length="79" mass="8601">MAVATSGERNVAEDLGFPVWEVVEGIGGRRKVVVKGGAREDAGRARLAGVSFPASRTDDKTGWQHNRAMEVAEWGWECE</sequence>
<dbReference type="Proteomes" id="UP000007015">
    <property type="component" value="Chromosome 3"/>
</dbReference>
<evidence type="ECO:0000313" key="2">
    <source>
        <dbReference type="Proteomes" id="UP000007015"/>
    </source>
</evidence>
<reference evidence="1 2" key="1">
    <citation type="journal article" date="2005" name="PLoS Biol.">
        <title>The genomes of Oryza sativa: a history of duplications.</title>
        <authorList>
            <person name="Yu J."/>
            <person name="Wang J."/>
            <person name="Lin W."/>
            <person name="Li S."/>
            <person name="Li H."/>
            <person name="Zhou J."/>
            <person name="Ni P."/>
            <person name="Dong W."/>
            <person name="Hu S."/>
            <person name="Zeng C."/>
            <person name="Zhang J."/>
            <person name="Zhang Y."/>
            <person name="Li R."/>
            <person name="Xu Z."/>
            <person name="Li S."/>
            <person name="Li X."/>
            <person name="Zheng H."/>
            <person name="Cong L."/>
            <person name="Lin L."/>
            <person name="Yin J."/>
            <person name="Geng J."/>
            <person name="Li G."/>
            <person name="Shi J."/>
            <person name="Liu J."/>
            <person name="Lv H."/>
            <person name="Li J."/>
            <person name="Wang J."/>
            <person name="Deng Y."/>
            <person name="Ran L."/>
            <person name="Shi X."/>
            <person name="Wang X."/>
            <person name="Wu Q."/>
            <person name="Li C."/>
            <person name="Ren X."/>
            <person name="Wang J."/>
            <person name="Wang X."/>
            <person name="Li D."/>
            <person name="Liu D."/>
            <person name="Zhang X."/>
            <person name="Ji Z."/>
            <person name="Zhao W."/>
            <person name="Sun Y."/>
            <person name="Zhang Z."/>
            <person name="Bao J."/>
            <person name="Han Y."/>
            <person name="Dong L."/>
            <person name="Ji J."/>
            <person name="Chen P."/>
            <person name="Wu S."/>
            <person name="Liu J."/>
            <person name="Xiao Y."/>
            <person name="Bu D."/>
            <person name="Tan J."/>
            <person name="Yang L."/>
            <person name="Ye C."/>
            <person name="Zhang J."/>
            <person name="Xu J."/>
            <person name="Zhou Y."/>
            <person name="Yu Y."/>
            <person name="Zhang B."/>
            <person name="Zhuang S."/>
            <person name="Wei H."/>
            <person name="Liu B."/>
            <person name="Lei M."/>
            <person name="Yu H."/>
            <person name="Li Y."/>
            <person name="Xu H."/>
            <person name="Wei S."/>
            <person name="He X."/>
            <person name="Fang L."/>
            <person name="Zhang Z."/>
            <person name="Zhang Y."/>
            <person name="Huang X."/>
            <person name="Su Z."/>
            <person name="Tong W."/>
            <person name="Li J."/>
            <person name="Tong Z."/>
            <person name="Li S."/>
            <person name="Ye J."/>
            <person name="Wang L."/>
            <person name="Fang L."/>
            <person name="Lei T."/>
            <person name="Chen C."/>
            <person name="Chen H."/>
            <person name="Xu Z."/>
            <person name="Li H."/>
            <person name="Huang H."/>
            <person name="Zhang F."/>
            <person name="Xu H."/>
            <person name="Li N."/>
            <person name="Zhao C."/>
            <person name="Li S."/>
            <person name="Dong L."/>
            <person name="Huang Y."/>
            <person name="Li L."/>
            <person name="Xi Y."/>
            <person name="Qi Q."/>
            <person name="Li W."/>
            <person name="Zhang B."/>
            <person name="Hu W."/>
            <person name="Zhang Y."/>
            <person name="Tian X."/>
            <person name="Jiao Y."/>
            <person name="Liang X."/>
            <person name="Jin J."/>
            <person name="Gao L."/>
            <person name="Zheng W."/>
            <person name="Hao B."/>
            <person name="Liu S."/>
            <person name="Wang W."/>
            <person name="Yuan L."/>
            <person name="Cao M."/>
            <person name="McDermott J."/>
            <person name="Samudrala R."/>
            <person name="Wang J."/>
            <person name="Wong G.K."/>
            <person name="Yang H."/>
        </authorList>
    </citation>
    <scope>NUCLEOTIDE SEQUENCE [LARGE SCALE GENOMIC DNA]</scope>
    <source>
        <strain evidence="2">cv. 93-11</strain>
    </source>
</reference>
<dbReference type="AlphaFoldDB" id="A2XH82"/>
<proteinExistence type="predicted"/>
<organism evidence="1 2">
    <name type="scientific">Oryza sativa subsp. indica</name>
    <name type="common">Rice</name>
    <dbReference type="NCBI Taxonomy" id="39946"/>
    <lineage>
        <taxon>Eukaryota</taxon>
        <taxon>Viridiplantae</taxon>
        <taxon>Streptophyta</taxon>
        <taxon>Embryophyta</taxon>
        <taxon>Tracheophyta</taxon>
        <taxon>Spermatophyta</taxon>
        <taxon>Magnoliopsida</taxon>
        <taxon>Liliopsida</taxon>
        <taxon>Poales</taxon>
        <taxon>Poaceae</taxon>
        <taxon>BOP clade</taxon>
        <taxon>Oryzoideae</taxon>
        <taxon>Oryzeae</taxon>
        <taxon>Oryzinae</taxon>
        <taxon>Oryza</taxon>
        <taxon>Oryza sativa</taxon>
    </lineage>
</organism>